<keyword evidence="5 9" id="KW-0812">Transmembrane</keyword>
<dbReference type="Pfam" id="PF01578">
    <property type="entry name" value="Cytochrom_C_asm"/>
    <property type="match status" value="1"/>
</dbReference>
<dbReference type="EMBL" id="CP058627">
    <property type="protein sequence ID" value="QLG87760.1"/>
    <property type="molecule type" value="Genomic_DNA"/>
</dbReference>
<evidence type="ECO:0000256" key="1">
    <source>
        <dbReference type="ARBA" id="ARBA00002442"/>
    </source>
</evidence>
<evidence type="ECO:0000313" key="11">
    <source>
        <dbReference type="EMBL" id="QLG87760.1"/>
    </source>
</evidence>
<protein>
    <recommendedName>
        <fullName evidence="4 9">Heme exporter protein C</fullName>
    </recommendedName>
    <alternativeName>
        <fullName evidence="9">Cytochrome c-type biogenesis protein</fullName>
    </alternativeName>
</protein>
<dbReference type="GO" id="GO:0017004">
    <property type="term" value="P:cytochrome complex assembly"/>
    <property type="evidence" value="ECO:0007669"/>
    <property type="project" value="UniProtKB-KW"/>
</dbReference>
<dbReference type="PANTHER" id="PTHR30071">
    <property type="entry name" value="HEME EXPORTER PROTEIN C"/>
    <property type="match status" value="1"/>
</dbReference>
<feature type="transmembrane region" description="Helical" evidence="9">
    <location>
        <begin position="208"/>
        <end position="228"/>
    </location>
</feature>
<feature type="transmembrane region" description="Helical" evidence="9">
    <location>
        <begin position="166"/>
        <end position="188"/>
    </location>
</feature>
<evidence type="ECO:0000313" key="12">
    <source>
        <dbReference type="Proteomes" id="UP000509597"/>
    </source>
</evidence>
<feature type="transmembrane region" description="Helical" evidence="9">
    <location>
        <begin position="72"/>
        <end position="92"/>
    </location>
</feature>
<keyword evidence="12" id="KW-1185">Reference proteome</keyword>
<evidence type="ECO:0000256" key="2">
    <source>
        <dbReference type="ARBA" id="ARBA00004141"/>
    </source>
</evidence>
<dbReference type="GO" id="GO:0005886">
    <property type="term" value="C:plasma membrane"/>
    <property type="evidence" value="ECO:0007669"/>
    <property type="project" value="UniProtKB-SubCell"/>
</dbReference>
<dbReference type="GO" id="GO:0015232">
    <property type="term" value="F:heme transmembrane transporter activity"/>
    <property type="evidence" value="ECO:0007669"/>
    <property type="project" value="InterPro"/>
</dbReference>
<dbReference type="PRINTS" id="PR01386">
    <property type="entry name" value="CCMCBIOGNSIS"/>
</dbReference>
<dbReference type="InterPro" id="IPR045062">
    <property type="entry name" value="Cyt_c_biogenesis_CcsA/CcmC"/>
</dbReference>
<evidence type="ECO:0000256" key="5">
    <source>
        <dbReference type="ARBA" id="ARBA00022692"/>
    </source>
</evidence>
<comment type="subcellular location">
    <subcellularLocation>
        <location evidence="9">Cell inner membrane</location>
    </subcellularLocation>
    <subcellularLocation>
        <location evidence="2">Membrane</location>
        <topology evidence="2">Multi-pass membrane protein</topology>
    </subcellularLocation>
</comment>
<keyword evidence="7 9" id="KW-1133">Transmembrane helix</keyword>
<evidence type="ECO:0000256" key="8">
    <source>
        <dbReference type="ARBA" id="ARBA00023136"/>
    </source>
</evidence>
<evidence type="ECO:0000256" key="7">
    <source>
        <dbReference type="ARBA" id="ARBA00022989"/>
    </source>
</evidence>
<feature type="transmembrane region" description="Helical" evidence="9">
    <location>
        <begin position="29"/>
        <end position="52"/>
    </location>
</feature>
<dbReference type="NCBIfam" id="TIGR01191">
    <property type="entry name" value="ccmC"/>
    <property type="match status" value="1"/>
</dbReference>
<evidence type="ECO:0000256" key="4">
    <source>
        <dbReference type="ARBA" id="ARBA00016463"/>
    </source>
</evidence>
<dbReference type="Proteomes" id="UP000509597">
    <property type="component" value="Chromosome"/>
</dbReference>
<dbReference type="PANTHER" id="PTHR30071:SF1">
    <property type="entry name" value="CYTOCHROME B_B6 PROTEIN-RELATED"/>
    <property type="match status" value="1"/>
</dbReference>
<evidence type="ECO:0000259" key="10">
    <source>
        <dbReference type="Pfam" id="PF01578"/>
    </source>
</evidence>
<proteinExistence type="inferred from homology"/>
<dbReference type="RefSeq" id="WP_179357840.1">
    <property type="nucleotide sequence ID" value="NZ_CP058627.1"/>
</dbReference>
<feature type="transmembrane region" description="Helical" evidence="9">
    <location>
        <begin position="135"/>
        <end position="154"/>
    </location>
</feature>
<comment type="function">
    <text evidence="1 9">Required for the export of heme to the periplasm for the biogenesis of c-type cytochromes.</text>
</comment>
<name>A0A7H9BGB4_9NEIS</name>
<comment type="similarity">
    <text evidence="3 9">Belongs to the CcmC/CycZ/HelC family.</text>
</comment>
<dbReference type="InterPro" id="IPR002541">
    <property type="entry name" value="Cyt_c_assembly"/>
</dbReference>
<accession>A0A7H9BGB4</accession>
<gene>
    <name evidence="11" type="primary">ccsA</name>
    <name evidence="9" type="synonym">ccmC</name>
    <name evidence="11" type="ORF">HQ393_05535</name>
</gene>
<organism evidence="11 12">
    <name type="scientific">Chitinibacter bivalviorum</name>
    <dbReference type="NCBI Taxonomy" id="2739434"/>
    <lineage>
        <taxon>Bacteria</taxon>
        <taxon>Pseudomonadati</taxon>
        <taxon>Pseudomonadota</taxon>
        <taxon>Betaproteobacteria</taxon>
        <taxon>Neisseriales</taxon>
        <taxon>Chitinibacteraceae</taxon>
        <taxon>Chitinibacter</taxon>
    </lineage>
</organism>
<sequence length="256" mass="28764">MQTPTSARSSRHWFHFSAPSTFYPLAGRAIPWFSALALVLALAGLWIGFAIAPSDAQQGDGYRIIYLHVPTSWMAMFIYVVMAFWSVIHLVWKTRLSALMAQALAPTGAWMALMSLLTGSLWGKPMWGTWWVWDARLTSMLLLFFLYLGFIALTRSIDDPDRADQAGSILSLVGVFNVPVIYFSVYWWNTLHQGASVSSRGSSMASVMLLAMLLMGLAAWMYAIAMTLRRVRVLILQREANTRWVQELTEVAAKES</sequence>
<evidence type="ECO:0000256" key="3">
    <source>
        <dbReference type="ARBA" id="ARBA00005840"/>
    </source>
</evidence>
<dbReference type="GO" id="GO:0020037">
    <property type="term" value="F:heme binding"/>
    <property type="evidence" value="ECO:0007669"/>
    <property type="project" value="InterPro"/>
</dbReference>
<dbReference type="InterPro" id="IPR003557">
    <property type="entry name" value="Cyt_c_biogenesis_CcmC"/>
</dbReference>
<evidence type="ECO:0000256" key="6">
    <source>
        <dbReference type="ARBA" id="ARBA00022748"/>
    </source>
</evidence>
<feature type="transmembrane region" description="Helical" evidence="9">
    <location>
        <begin position="104"/>
        <end position="123"/>
    </location>
</feature>
<keyword evidence="9" id="KW-1003">Cell membrane</keyword>
<dbReference type="KEGG" id="chiz:HQ393_05535"/>
<evidence type="ECO:0000256" key="9">
    <source>
        <dbReference type="RuleBase" id="RU364092"/>
    </source>
</evidence>
<keyword evidence="8 9" id="KW-0472">Membrane</keyword>
<dbReference type="AlphaFoldDB" id="A0A7H9BGB4"/>
<keyword evidence="9" id="KW-0813">Transport</keyword>
<feature type="domain" description="Cytochrome c assembly protein" evidence="10">
    <location>
        <begin position="32"/>
        <end position="192"/>
    </location>
</feature>
<keyword evidence="9" id="KW-0997">Cell inner membrane</keyword>
<reference evidence="11 12" key="1">
    <citation type="submission" date="2020-07" db="EMBL/GenBank/DDBJ databases">
        <title>Complete genome sequence of Chitinibacter sp. 2T18.</title>
        <authorList>
            <person name="Bae J.-W."/>
            <person name="Choi J.-W."/>
        </authorList>
    </citation>
    <scope>NUCLEOTIDE SEQUENCE [LARGE SCALE GENOMIC DNA]</scope>
    <source>
        <strain evidence="11 12">2T18</strain>
    </source>
</reference>
<keyword evidence="6 9" id="KW-0201">Cytochrome c-type biogenesis</keyword>